<accession>A0A8H7TAY3</accession>
<keyword evidence="1" id="KW-0732">Signal</keyword>
<protein>
    <recommendedName>
        <fullName evidence="2">Secreted protein CSS2 C-terminal domain-containing protein</fullName>
    </recommendedName>
</protein>
<dbReference type="Pfam" id="PF20521">
    <property type="entry name" value="DUF6736"/>
    <property type="match status" value="1"/>
</dbReference>
<name>A0A8H7TAY3_9HELO</name>
<dbReference type="OrthoDB" id="5059029at2759"/>
<dbReference type="EMBL" id="JAFJYH010000220">
    <property type="protein sequence ID" value="KAG4415488.1"/>
    <property type="molecule type" value="Genomic_DNA"/>
</dbReference>
<organism evidence="3 4">
    <name type="scientific">Cadophora malorum</name>
    <dbReference type="NCBI Taxonomy" id="108018"/>
    <lineage>
        <taxon>Eukaryota</taxon>
        <taxon>Fungi</taxon>
        <taxon>Dikarya</taxon>
        <taxon>Ascomycota</taxon>
        <taxon>Pezizomycotina</taxon>
        <taxon>Leotiomycetes</taxon>
        <taxon>Helotiales</taxon>
        <taxon>Ploettnerulaceae</taxon>
        <taxon>Cadophora</taxon>
    </lineage>
</organism>
<reference evidence="3" key="1">
    <citation type="submission" date="2021-02" db="EMBL/GenBank/DDBJ databases">
        <title>Genome sequence Cadophora malorum strain M34.</title>
        <authorList>
            <person name="Stefanovic E."/>
            <person name="Vu D."/>
            <person name="Scully C."/>
            <person name="Dijksterhuis J."/>
            <person name="Roader J."/>
            <person name="Houbraken J."/>
        </authorList>
    </citation>
    <scope>NUCLEOTIDE SEQUENCE</scope>
    <source>
        <strain evidence="3">M34</strain>
    </source>
</reference>
<evidence type="ECO:0000313" key="4">
    <source>
        <dbReference type="Proteomes" id="UP000664132"/>
    </source>
</evidence>
<dbReference type="InterPro" id="IPR046624">
    <property type="entry name" value="CSS2_C"/>
</dbReference>
<dbReference type="AlphaFoldDB" id="A0A8H7TAY3"/>
<evidence type="ECO:0000259" key="2">
    <source>
        <dbReference type="Pfam" id="PF20521"/>
    </source>
</evidence>
<gene>
    <name evidence="3" type="ORF">IFR04_011360</name>
</gene>
<feature type="chain" id="PRO_5034869534" description="Secreted protein CSS2 C-terminal domain-containing protein" evidence="1">
    <location>
        <begin position="20"/>
        <end position="188"/>
    </location>
</feature>
<comment type="caution">
    <text evidence="3">The sequence shown here is derived from an EMBL/GenBank/DDBJ whole genome shotgun (WGS) entry which is preliminary data.</text>
</comment>
<feature type="signal peptide" evidence="1">
    <location>
        <begin position="1"/>
        <end position="19"/>
    </location>
</feature>
<feature type="domain" description="Secreted protein CSS2 C-terminal" evidence="2">
    <location>
        <begin position="65"/>
        <end position="167"/>
    </location>
</feature>
<evidence type="ECO:0000256" key="1">
    <source>
        <dbReference type="SAM" id="SignalP"/>
    </source>
</evidence>
<proteinExistence type="predicted"/>
<keyword evidence="4" id="KW-1185">Reference proteome</keyword>
<evidence type="ECO:0000313" key="3">
    <source>
        <dbReference type="EMBL" id="KAG4415488.1"/>
    </source>
</evidence>
<sequence length="188" mass="21044">MRFLMAFVLALKCVSMAHSMSYADEDEDEDQALRRLSAEQNQCRGCDTIREEGQIDRNNIKDLFGLTTTLNELADTFGGFVNRISGRGRCSKYYGSTDGISWVYHATGRDCETAPEACRIKGAVKNRLDNMDGETICGMECLDLSKSRNWNGFLLIGPTNKFDYEMYCGPTLPLKTCSSGRKGLKDEL</sequence>
<dbReference type="Proteomes" id="UP000664132">
    <property type="component" value="Unassembled WGS sequence"/>
</dbReference>